<dbReference type="GO" id="GO:0004497">
    <property type="term" value="F:monooxygenase activity"/>
    <property type="evidence" value="ECO:0007669"/>
    <property type="project" value="UniProtKB-KW"/>
</dbReference>
<dbReference type="EMBL" id="JAQQWN010000010">
    <property type="protein sequence ID" value="KAK8062742.1"/>
    <property type="molecule type" value="Genomic_DNA"/>
</dbReference>
<keyword evidence="3" id="KW-0408">Iron</keyword>
<evidence type="ECO:0000313" key="4">
    <source>
        <dbReference type="EMBL" id="KAK8062742.1"/>
    </source>
</evidence>
<accession>A0ABR1UV24</accession>
<dbReference type="InterPro" id="IPR050121">
    <property type="entry name" value="Cytochrome_P450_monoxygenase"/>
</dbReference>
<dbReference type="PANTHER" id="PTHR24305">
    <property type="entry name" value="CYTOCHROME P450"/>
    <property type="match status" value="1"/>
</dbReference>
<name>A0ABR1UV24_9PEZI</name>
<gene>
    <name evidence="4" type="ORF">PG997_014839</name>
</gene>
<evidence type="ECO:0000313" key="5">
    <source>
        <dbReference type="Proteomes" id="UP001433268"/>
    </source>
</evidence>
<sequence length="539" mass="61803">MDELLQRPVQATAITLLLVAVTFLYRTLHYKRFTQNAHLPQFPSSLLWGHIKLFYDYTKRGKMDRHPDYMFTEMYQTLGEPPVMLVDNWPIVPPLVVIPSHHVAEQISKSSSTFPYSTPKAWSVEHLRPLLGYKSIFLWQNKEWKAIRRRLSPGFAPQHLMTLLPIIVEKLTPYVENLDEFVRKREAFPLDEVTTNLTFDVIAAVSISEDMYAQQPGRQHDLLQFPWWMAPLPHLRRYRLGERISQRLREIVRRDFADMKAKERNHEDAGRLRTVVALSLQHVESLTPDVLEETCDQIKTFFFAGQDTTSAVLIWTIYELSRTPHVLTCVQDELDMLFGKNGAHDPAIVCAKLLEPGGDELIHRMRYISAVLKEVMRLHPPAGSMRWAPPGAGFVVSTPDAGAYNLDGCWLYLEHNLIQRDRAVYGDSADDFVPERWLSSNADGFPVGSWRAFERGPRNCMGQELANIELRVIVAILAQRYEFTKVGLGEPQLDQQGRPMIDDKGQFKVKSELYNTFRIASKPVDGMMMKVKLASPTSG</sequence>
<dbReference type="Pfam" id="PF00067">
    <property type="entry name" value="p450"/>
    <property type="match status" value="1"/>
</dbReference>
<evidence type="ECO:0000256" key="2">
    <source>
        <dbReference type="ARBA" id="ARBA00022723"/>
    </source>
</evidence>
<dbReference type="Proteomes" id="UP001433268">
    <property type="component" value="Unassembled WGS sequence"/>
</dbReference>
<evidence type="ECO:0000256" key="3">
    <source>
        <dbReference type="ARBA" id="ARBA00023004"/>
    </source>
</evidence>
<dbReference type="PANTHER" id="PTHR24305:SF222">
    <property type="entry name" value="CYTOCHROME P450 MONOOXYGENASE STCS"/>
    <property type="match status" value="1"/>
</dbReference>
<dbReference type="SUPFAM" id="SSF48264">
    <property type="entry name" value="Cytochrome P450"/>
    <property type="match status" value="1"/>
</dbReference>
<reference evidence="4 5" key="1">
    <citation type="submission" date="2023-01" db="EMBL/GenBank/DDBJ databases">
        <title>Analysis of 21 Apiospora genomes using comparative genomics revels a genus with tremendous synthesis potential of carbohydrate active enzymes and secondary metabolites.</title>
        <authorList>
            <person name="Sorensen T."/>
        </authorList>
    </citation>
    <scope>NUCLEOTIDE SEQUENCE [LARGE SCALE GENOMIC DNA]</scope>
    <source>
        <strain evidence="4 5">CBS 114990</strain>
    </source>
</reference>
<comment type="caution">
    <text evidence="4">The sequence shown here is derived from an EMBL/GenBank/DDBJ whole genome shotgun (WGS) entry which is preliminary data.</text>
</comment>
<evidence type="ECO:0000256" key="1">
    <source>
        <dbReference type="ARBA" id="ARBA00022617"/>
    </source>
</evidence>
<keyword evidence="2" id="KW-0479">Metal-binding</keyword>
<keyword evidence="5" id="KW-1185">Reference proteome</keyword>
<dbReference type="InterPro" id="IPR036396">
    <property type="entry name" value="Cyt_P450_sf"/>
</dbReference>
<proteinExistence type="predicted"/>
<organism evidence="4 5">
    <name type="scientific">Apiospora hydei</name>
    <dbReference type="NCBI Taxonomy" id="1337664"/>
    <lineage>
        <taxon>Eukaryota</taxon>
        <taxon>Fungi</taxon>
        <taxon>Dikarya</taxon>
        <taxon>Ascomycota</taxon>
        <taxon>Pezizomycotina</taxon>
        <taxon>Sordariomycetes</taxon>
        <taxon>Xylariomycetidae</taxon>
        <taxon>Amphisphaeriales</taxon>
        <taxon>Apiosporaceae</taxon>
        <taxon>Apiospora</taxon>
    </lineage>
</organism>
<keyword evidence="1" id="KW-0349">Heme</keyword>
<dbReference type="Gene3D" id="1.10.630.10">
    <property type="entry name" value="Cytochrome P450"/>
    <property type="match status" value="1"/>
</dbReference>
<dbReference type="InterPro" id="IPR001128">
    <property type="entry name" value="Cyt_P450"/>
</dbReference>
<dbReference type="RefSeq" id="XP_066661341.1">
    <property type="nucleotide sequence ID" value="XM_066819153.1"/>
</dbReference>
<dbReference type="GeneID" id="92052213"/>
<dbReference type="InterPro" id="IPR002401">
    <property type="entry name" value="Cyt_P450_E_grp-I"/>
</dbReference>
<dbReference type="CDD" id="cd11051">
    <property type="entry name" value="CYP59-like"/>
    <property type="match status" value="1"/>
</dbReference>
<dbReference type="PRINTS" id="PR00385">
    <property type="entry name" value="P450"/>
</dbReference>
<keyword evidence="4" id="KW-0560">Oxidoreductase</keyword>
<dbReference type="PRINTS" id="PR00463">
    <property type="entry name" value="EP450I"/>
</dbReference>
<keyword evidence="4" id="KW-0503">Monooxygenase</keyword>
<protein>
    <submittedName>
        <fullName evidence="4">Cytochrome P450 monooxygenase</fullName>
    </submittedName>
</protein>